<dbReference type="Proteomes" id="UP000653127">
    <property type="component" value="Unassembled WGS sequence"/>
</dbReference>
<dbReference type="GO" id="GO:0046872">
    <property type="term" value="F:metal ion binding"/>
    <property type="evidence" value="ECO:0007669"/>
    <property type="project" value="InterPro"/>
</dbReference>
<accession>A0A926DYQ4</accession>
<dbReference type="Gene3D" id="3.30.70.100">
    <property type="match status" value="1"/>
</dbReference>
<dbReference type="AlphaFoldDB" id="A0A926DYQ4"/>
<gene>
    <name evidence="1" type="ORF">H8711_01715</name>
</gene>
<evidence type="ECO:0000313" key="2">
    <source>
        <dbReference type="Proteomes" id="UP000653127"/>
    </source>
</evidence>
<evidence type="ECO:0000313" key="1">
    <source>
        <dbReference type="EMBL" id="MBC8545655.1"/>
    </source>
</evidence>
<sequence length="72" mass="8073">MATKQLTFSWNSSSSPDFDSLKQRLSALRGVTEMDIQSADNGLVVDFDERFSSAQEIVNTLEEIGYRPNDGR</sequence>
<reference evidence="1" key="1">
    <citation type="submission" date="2020-08" db="EMBL/GenBank/DDBJ databases">
        <title>Genome public.</title>
        <authorList>
            <person name="Liu C."/>
            <person name="Sun Q."/>
        </authorList>
    </citation>
    <scope>NUCLEOTIDE SEQUENCE</scope>
    <source>
        <strain evidence="1">NSJ-31</strain>
    </source>
</reference>
<name>A0A926DYQ4_9FIRM</name>
<dbReference type="SUPFAM" id="SSF55008">
    <property type="entry name" value="HMA, heavy metal-associated domain"/>
    <property type="match status" value="1"/>
</dbReference>
<dbReference type="InterPro" id="IPR036163">
    <property type="entry name" value="HMA_dom_sf"/>
</dbReference>
<organism evidence="1 2">
    <name type="scientific">Ligaoa zhengdingensis</name>
    <dbReference type="NCBI Taxonomy" id="2763658"/>
    <lineage>
        <taxon>Bacteria</taxon>
        <taxon>Bacillati</taxon>
        <taxon>Bacillota</taxon>
        <taxon>Clostridia</taxon>
        <taxon>Eubacteriales</taxon>
        <taxon>Oscillospiraceae</taxon>
        <taxon>Ligaoa</taxon>
    </lineage>
</organism>
<proteinExistence type="predicted"/>
<keyword evidence="2" id="KW-1185">Reference proteome</keyword>
<dbReference type="RefSeq" id="WP_249281806.1">
    <property type="nucleotide sequence ID" value="NZ_JACRST010000001.1"/>
</dbReference>
<protein>
    <submittedName>
        <fullName evidence="1">Uncharacterized protein</fullName>
    </submittedName>
</protein>
<dbReference type="EMBL" id="JACRST010000001">
    <property type="protein sequence ID" value="MBC8545655.1"/>
    <property type="molecule type" value="Genomic_DNA"/>
</dbReference>
<comment type="caution">
    <text evidence="1">The sequence shown here is derived from an EMBL/GenBank/DDBJ whole genome shotgun (WGS) entry which is preliminary data.</text>
</comment>